<dbReference type="Gene3D" id="3.40.718.10">
    <property type="entry name" value="Isopropylmalate Dehydrogenase"/>
    <property type="match status" value="1"/>
</dbReference>
<sequence length="340" mass="35494">MNAIAKPASPRPRIALALGDPAGIGPEIALKAALDPRVRAACRPVLVGDRGALERHAQACGLAAPLAVVGTAAEEVGEDRIALIDLDQFREEPLRLGEIQAVHGKAAVEAAAVAIRAAMAGEVEAVAACPQTEFAIQAAGIAFDGYPTFVARCTGTPEEDAFLMLCFDNKRIVHTTLHVGLRQAIDLVTPGRVLRVLEATQAVLVKLGVAEPRIAVSGLNPHASEHGMFGNEEATIIEPAMERARARGIRCEGPFGADTMFQKPDYDAFVVMVHDQGHLAAKLLATNRTAGMTIGTPVLFSSVAHGSALEIAGQNKASPEAVVEALLRLSGAAIRARAAA</sequence>
<evidence type="ECO:0000256" key="2">
    <source>
        <dbReference type="ARBA" id="ARBA00023002"/>
    </source>
</evidence>
<dbReference type="PANTHER" id="PTHR30004:SF6">
    <property type="entry name" value="D-THREONATE 4-PHOSPHATE DEHYDROGENASE"/>
    <property type="match status" value="1"/>
</dbReference>
<accession>A0ABV6IQ21</accession>
<evidence type="ECO:0000256" key="1">
    <source>
        <dbReference type="ARBA" id="ARBA00022723"/>
    </source>
</evidence>
<protein>
    <submittedName>
        <fullName evidence="4">PdxA family protein</fullName>
    </submittedName>
</protein>
<evidence type="ECO:0000313" key="4">
    <source>
        <dbReference type="EMBL" id="MFC0385652.1"/>
    </source>
</evidence>
<proteinExistence type="predicted"/>
<dbReference type="SUPFAM" id="SSF53659">
    <property type="entry name" value="Isocitrate/Isopropylmalate dehydrogenase-like"/>
    <property type="match status" value="1"/>
</dbReference>
<keyword evidence="1" id="KW-0479">Metal-binding</keyword>
<dbReference type="PANTHER" id="PTHR30004">
    <property type="entry name" value="4-HYDROXYTHREONINE-4-PHOSPHATE DEHYDROGENASE"/>
    <property type="match status" value="1"/>
</dbReference>
<gene>
    <name evidence="4" type="ORF">ACFFIC_08790</name>
</gene>
<dbReference type="RefSeq" id="WP_377049800.1">
    <property type="nucleotide sequence ID" value="NZ_JBHLVZ010000011.1"/>
</dbReference>
<dbReference type="Proteomes" id="UP001589789">
    <property type="component" value="Unassembled WGS sequence"/>
</dbReference>
<dbReference type="InterPro" id="IPR005255">
    <property type="entry name" value="PdxA_fam"/>
</dbReference>
<organism evidence="4 5">
    <name type="scientific">Muricoccus vinaceus</name>
    <dbReference type="NCBI Taxonomy" id="424704"/>
    <lineage>
        <taxon>Bacteria</taxon>
        <taxon>Pseudomonadati</taxon>
        <taxon>Pseudomonadota</taxon>
        <taxon>Alphaproteobacteria</taxon>
        <taxon>Acetobacterales</taxon>
        <taxon>Roseomonadaceae</taxon>
        <taxon>Muricoccus</taxon>
    </lineage>
</organism>
<reference evidence="4 5" key="1">
    <citation type="submission" date="2024-09" db="EMBL/GenBank/DDBJ databases">
        <authorList>
            <person name="Sun Q."/>
            <person name="Mori K."/>
        </authorList>
    </citation>
    <scope>NUCLEOTIDE SEQUENCE [LARGE SCALE GENOMIC DNA]</scope>
    <source>
        <strain evidence="4 5">CCM 7468</strain>
    </source>
</reference>
<dbReference type="Pfam" id="PF04166">
    <property type="entry name" value="PdxA"/>
    <property type="match status" value="1"/>
</dbReference>
<comment type="caution">
    <text evidence="4">The sequence shown here is derived from an EMBL/GenBank/DDBJ whole genome shotgun (WGS) entry which is preliminary data.</text>
</comment>
<evidence type="ECO:0000256" key="3">
    <source>
        <dbReference type="ARBA" id="ARBA00023027"/>
    </source>
</evidence>
<evidence type="ECO:0000313" key="5">
    <source>
        <dbReference type="Proteomes" id="UP001589789"/>
    </source>
</evidence>
<keyword evidence="5" id="KW-1185">Reference proteome</keyword>
<name>A0ABV6IQ21_9PROT</name>
<dbReference type="EMBL" id="JBHLVZ010000011">
    <property type="protein sequence ID" value="MFC0385652.1"/>
    <property type="molecule type" value="Genomic_DNA"/>
</dbReference>
<keyword evidence="2" id="KW-0560">Oxidoreductase</keyword>
<keyword evidence="3" id="KW-0520">NAD</keyword>